<organism evidence="2 3">
    <name type="scientific">Phaeovulum veldkampii DSM 11550</name>
    <dbReference type="NCBI Taxonomy" id="1185920"/>
    <lineage>
        <taxon>Bacteria</taxon>
        <taxon>Pseudomonadati</taxon>
        <taxon>Pseudomonadota</taxon>
        <taxon>Alphaproteobacteria</taxon>
        <taxon>Rhodobacterales</taxon>
        <taxon>Paracoccaceae</taxon>
        <taxon>Phaeovulum</taxon>
    </lineage>
</organism>
<keyword evidence="3" id="KW-1185">Reference proteome</keyword>
<evidence type="ECO:0000313" key="3">
    <source>
        <dbReference type="Proteomes" id="UP000241899"/>
    </source>
</evidence>
<accession>A0A2T4JM28</accession>
<dbReference type="OrthoDB" id="7658888at2"/>
<dbReference type="AlphaFoldDB" id="A0A2T4JM28"/>
<feature type="region of interest" description="Disordered" evidence="1">
    <location>
        <begin position="86"/>
        <end position="119"/>
    </location>
</feature>
<gene>
    <name evidence="2" type="ORF">C5F46_01855</name>
</gene>
<protein>
    <submittedName>
        <fullName evidence="2">DUF4177 domain-containing protein</fullName>
    </submittedName>
</protein>
<evidence type="ECO:0000313" key="2">
    <source>
        <dbReference type="EMBL" id="PTE18932.1"/>
    </source>
</evidence>
<comment type="caution">
    <text evidence="2">The sequence shown here is derived from an EMBL/GenBank/DDBJ whole genome shotgun (WGS) entry which is preliminary data.</text>
</comment>
<dbReference type="EMBL" id="PZKF01000003">
    <property type="protein sequence ID" value="PTE18932.1"/>
    <property type="molecule type" value="Genomic_DNA"/>
</dbReference>
<proteinExistence type="predicted"/>
<evidence type="ECO:0000256" key="1">
    <source>
        <dbReference type="SAM" id="MobiDB-lite"/>
    </source>
</evidence>
<dbReference type="Proteomes" id="UP000241899">
    <property type="component" value="Unassembled WGS sequence"/>
</dbReference>
<sequence>MTAYDYKVIPAPPRAEKARGLKTAEDRHAHTLTLALNEMARDGWEYLRADVLPIEERSGLTSRSTVYHTLLVFRRPACAAVADPAPRGLTAEAPEGRAPRLAALTEPGAAPRLGPATGD</sequence>
<dbReference type="RefSeq" id="WP_107323670.1">
    <property type="nucleotide sequence ID" value="NZ_NHSP01000043.1"/>
</dbReference>
<reference evidence="2 3" key="1">
    <citation type="submission" date="2018-03" db="EMBL/GenBank/DDBJ databases">
        <title>Rhodobacter veldkampii.</title>
        <authorList>
            <person name="Meyer T.E."/>
            <person name="Miller S."/>
            <person name="Lodha T."/>
            <person name="Gandham S."/>
            <person name="Chintalapati S."/>
            <person name="Chintalapati V.R."/>
        </authorList>
    </citation>
    <scope>NUCLEOTIDE SEQUENCE [LARGE SCALE GENOMIC DNA]</scope>
    <source>
        <strain evidence="2 3">DSM 11550</strain>
    </source>
</reference>
<name>A0A2T4JM28_9RHOB</name>